<evidence type="ECO:0000313" key="14">
    <source>
        <dbReference type="EMBL" id="KLV28193.1"/>
    </source>
</evidence>
<dbReference type="OrthoDB" id="9800163at2"/>
<evidence type="ECO:0000313" key="15">
    <source>
        <dbReference type="Proteomes" id="UP000036045"/>
    </source>
</evidence>
<dbReference type="GO" id="GO:0005737">
    <property type="term" value="C:cytoplasm"/>
    <property type="evidence" value="ECO:0007669"/>
    <property type="project" value="TreeGrafter"/>
</dbReference>
<dbReference type="GO" id="GO:0050661">
    <property type="term" value="F:NADP binding"/>
    <property type="evidence" value="ECO:0007669"/>
    <property type="project" value="TreeGrafter"/>
</dbReference>
<evidence type="ECO:0000256" key="7">
    <source>
        <dbReference type="ARBA" id="ARBA00022857"/>
    </source>
</evidence>
<dbReference type="InterPro" id="IPR036291">
    <property type="entry name" value="NAD(P)-bd_dom_sf"/>
</dbReference>
<dbReference type="RefSeq" id="WP_047939898.1">
    <property type="nucleotide sequence ID" value="NZ_JARTLH010000013.1"/>
</dbReference>
<dbReference type="EMBL" id="LDPH01000001">
    <property type="protein sequence ID" value="KLV28193.1"/>
    <property type="molecule type" value="Genomic_DNA"/>
</dbReference>
<dbReference type="InterPro" id="IPR013328">
    <property type="entry name" value="6PGD_dom2"/>
</dbReference>
<sequence length="305" mass="34891">MEIAIIGAGAIGLLCAYQLKEKHDVTLYVRSKQQYERILEKGIYYKANDEKKNRTVRVRFFKEWNGQEELTIVAVKQYQLASIYEKMEKMGDKIKAMCFLQNGMGHIETIRNSRVANILIGIVEHGAMKEDEQTVIHTGVGAIKIACIKGKMDDIVTTLTTATNKDFLFIMEHKYEIMLQKKLVVNCIVNSLTSILLVPNGLLLENAYYSQLMTMLMNEVLEVLTITESEKKIYREYCMEVIGKTTLNKSSMLKDMEAGRPTEIDAILGYIIEEAKKKKQSVPIANAVYLMIKGKEREREVFIHD</sequence>
<evidence type="ECO:0000256" key="1">
    <source>
        <dbReference type="ARBA" id="ARBA00002919"/>
    </source>
</evidence>
<dbReference type="GO" id="GO:0015940">
    <property type="term" value="P:pantothenate biosynthetic process"/>
    <property type="evidence" value="ECO:0007669"/>
    <property type="project" value="UniProtKB-UniPathway"/>
</dbReference>
<dbReference type="SUPFAM" id="SSF51735">
    <property type="entry name" value="NAD(P)-binding Rossmann-fold domains"/>
    <property type="match status" value="1"/>
</dbReference>
<evidence type="ECO:0000256" key="6">
    <source>
        <dbReference type="ARBA" id="ARBA00022655"/>
    </source>
</evidence>
<dbReference type="PANTHER" id="PTHR43765">
    <property type="entry name" value="2-DEHYDROPANTOATE 2-REDUCTASE-RELATED"/>
    <property type="match status" value="1"/>
</dbReference>
<evidence type="ECO:0000256" key="9">
    <source>
        <dbReference type="ARBA" id="ARBA00032024"/>
    </source>
</evidence>
<dbReference type="EC" id="1.1.1.169" evidence="4 11"/>
<comment type="catalytic activity">
    <reaction evidence="10 11">
        <text>(R)-pantoate + NADP(+) = 2-dehydropantoate + NADPH + H(+)</text>
        <dbReference type="Rhea" id="RHEA:16233"/>
        <dbReference type="ChEBI" id="CHEBI:11561"/>
        <dbReference type="ChEBI" id="CHEBI:15378"/>
        <dbReference type="ChEBI" id="CHEBI:15980"/>
        <dbReference type="ChEBI" id="CHEBI:57783"/>
        <dbReference type="ChEBI" id="CHEBI:58349"/>
        <dbReference type="EC" id="1.1.1.169"/>
    </reaction>
</comment>
<accession>A0A0J1IQI4</accession>
<dbReference type="PATRIC" id="fig|1397.4.peg.29"/>
<comment type="caution">
    <text evidence="14">The sequence shown here is derived from an EMBL/GenBank/DDBJ whole genome shotgun (WGS) entry which is preliminary data.</text>
</comment>
<dbReference type="GO" id="GO:0008677">
    <property type="term" value="F:2-dehydropantoate 2-reductase activity"/>
    <property type="evidence" value="ECO:0007669"/>
    <property type="project" value="UniProtKB-EC"/>
</dbReference>
<evidence type="ECO:0000256" key="8">
    <source>
        <dbReference type="ARBA" id="ARBA00023002"/>
    </source>
</evidence>
<dbReference type="NCBIfam" id="TIGR00745">
    <property type="entry name" value="apbA_panE"/>
    <property type="match status" value="1"/>
</dbReference>
<evidence type="ECO:0000256" key="11">
    <source>
        <dbReference type="RuleBase" id="RU362068"/>
    </source>
</evidence>
<evidence type="ECO:0000256" key="10">
    <source>
        <dbReference type="ARBA" id="ARBA00048793"/>
    </source>
</evidence>
<reference evidence="14 15" key="1">
    <citation type="submission" date="2015-05" db="EMBL/GenBank/DDBJ databases">
        <title>Whole genome sequence and identification of bacterial endophytes from Costus igneus.</title>
        <authorList>
            <person name="Lee Y.P."/>
            <person name="Gan H.M."/>
            <person name="Eng W."/>
            <person name="Wheatley M.S."/>
            <person name="Caraballo A."/>
            <person name="Polter S."/>
            <person name="Savka M.A."/>
            <person name="Hudson A.O."/>
        </authorList>
    </citation>
    <scope>NUCLEOTIDE SEQUENCE [LARGE SCALE GENOMIC DNA]</scope>
    <source>
        <strain evidence="14 15">RIT379</strain>
    </source>
</reference>
<name>A0A0J1IQI4_NIACI</name>
<keyword evidence="7 11" id="KW-0521">NADP</keyword>
<evidence type="ECO:0000256" key="3">
    <source>
        <dbReference type="ARBA" id="ARBA00007870"/>
    </source>
</evidence>
<evidence type="ECO:0000256" key="4">
    <source>
        <dbReference type="ARBA" id="ARBA00013014"/>
    </source>
</evidence>
<proteinExistence type="inferred from homology"/>
<dbReference type="InterPro" id="IPR003710">
    <property type="entry name" value="ApbA"/>
</dbReference>
<feature type="domain" description="Ketopantoate reductase N-terminal" evidence="12">
    <location>
        <begin position="3"/>
        <end position="149"/>
    </location>
</feature>
<dbReference type="SUPFAM" id="SSF48179">
    <property type="entry name" value="6-phosphogluconate dehydrogenase C-terminal domain-like"/>
    <property type="match status" value="1"/>
</dbReference>
<dbReference type="InterPro" id="IPR013752">
    <property type="entry name" value="KPA_reductase"/>
</dbReference>
<comment type="similarity">
    <text evidence="3 11">Belongs to the ketopantoate reductase family.</text>
</comment>
<keyword evidence="15" id="KW-1185">Reference proteome</keyword>
<organism evidence="14 15">
    <name type="scientific">Niallia circulans</name>
    <name type="common">Bacillus circulans</name>
    <dbReference type="NCBI Taxonomy" id="1397"/>
    <lineage>
        <taxon>Bacteria</taxon>
        <taxon>Bacillati</taxon>
        <taxon>Bacillota</taxon>
        <taxon>Bacilli</taxon>
        <taxon>Bacillales</taxon>
        <taxon>Bacillaceae</taxon>
        <taxon>Niallia</taxon>
    </lineage>
</organism>
<comment type="pathway">
    <text evidence="2 11">Cofactor biosynthesis; (R)-pantothenate biosynthesis; (R)-pantoate from 3-methyl-2-oxobutanoate: step 2/2.</text>
</comment>
<dbReference type="InterPro" id="IPR050838">
    <property type="entry name" value="Ketopantoate_reductase"/>
</dbReference>
<gene>
    <name evidence="14" type="ORF">ABW02_00130</name>
</gene>
<keyword evidence="8 11" id="KW-0560">Oxidoreductase</keyword>
<evidence type="ECO:0000259" key="12">
    <source>
        <dbReference type="Pfam" id="PF02558"/>
    </source>
</evidence>
<evidence type="ECO:0000256" key="2">
    <source>
        <dbReference type="ARBA" id="ARBA00004994"/>
    </source>
</evidence>
<dbReference type="Gene3D" id="1.10.1040.10">
    <property type="entry name" value="N-(1-d-carboxylethyl)-l-norvaline Dehydrogenase, domain 2"/>
    <property type="match status" value="1"/>
</dbReference>
<dbReference type="InterPro" id="IPR013332">
    <property type="entry name" value="KPR_N"/>
</dbReference>
<dbReference type="UniPathway" id="UPA00028">
    <property type="reaction ID" value="UER00004"/>
</dbReference>
<dbReference type="InterPro" id="IPR008927">
    <property type="entry name" value="6-PGluconate_DH-like_C_sf"/>
</dbReference>
<dbReference type="PANTHER" id="PTHR43765:SF2">
    <property type="entry name" value="2-DEHYDROPANTOATE 2-REDUCTASE"/>
    <property type="match status" value="1"/>
</dbReference>
<dbReference type="Pfam" id="PF08546">
    <property type="entry name" value="ApbA_C"/>
    <property type="match status" value="1"/>
</dbReference>
<dbReference type="Pfam" id="PF02558">
    <property type="entry name" value="ApbA"/>
    <property type="match status" value="1"/>
</dbReference>
<keyword evidence="6 11" id="KW-0566">Pantothenate biosynthesis</keyword>
<feature type="domain" description="Ketopantoate reductase C-terminal" evidence="13">
    <location>
        <begin position="181"/>
        <end position="296"/>
    </location>
</feature>
<dbReference type="AlphaFoldDB" id="A0A0J1IQI4"/>
<comment type="function">
    <text evidence="1 11">Catalyzes the NADPH-dependent reduction of ketopantoate into pantoic acid.</text>
</comment>
<dbReference type="Gene3D" id="3.40.50.720">
    <property type="entry name" value="NAD(P)-binding Rossmann-like Domain"/>
    <property type="match status" value="1"/>
</dbReference>
<evidence type="ECO:0000256" key="5">
    <source>
        <dbReference type="ARBA" id="ARBA00019465"/>
    </source>
</evidence>
<dbReference type="Proteomes" id="UP000036045">
    <property type="component" value="Unassembled WGS sequence"/>
</dbReference>
<evidence type="ECO:0000259" key="13">
    <source>
        <dbReference type="Pfam" id="PF08546"/>
    </source>
</evidence>
<protein>
    <recommendedName>
        <fullName evidence="5 11">2-dehydropantoate 2-reductase</fullName>
        <ecNumber evidence="4 11">1.1.1.169</ecNumber>
    </recommendedName>
    <alternativeName>
        <fullName evidence="9 11">Ketopantoate reductase</fullName>
    </alternativeName>
</protein>